<keyword evidence="5 8" id="KW-1133">Transmembrane helix</keyword>
<organism evidence="9 10">
    <name type="scientific">Pundamilia nyererei</name>
    <dbReference type="NCBI Taxonomy" id="303518"/>
    <lineage>
        <taxon>Eukaryota</taxon>
        <taxon>Metazoa</taxon>
        <taxon>Chordata</taxon>
        <taxon>Craniata</taxon>
        <taxon>Vertebrata</taxon>
        <taxon>Euteleostomi</taxon>
        <taxon>Actinopterygii</taxon>
        <taxon>Neopterygii</taxon>
        <taxon>Teleostei</taxon>
        <taxon>Neoteleostei</taxon>
        <taxon>Acanthomorphata</taxon>
        <taxon>Ovalentaria</taxon>
        <taxon>Cichlomorphae</taxon>
        <taxon>Cichliformes</taxon>
        <taxon>Cichlidae</taxon>
        <taxon>African cichlids</taxon>
        <taxon>Pseudocrenilabrinae</taxon>
        <taxon>Haplochromini</taxon>
        <taxon>Pundamilia</taxon>
    </lineage>
</organism>
<keyword evidence="7" id="KW-0325">Glycoprotein</keyword>
<evidence type="ECO:0000256" key="4">
    <source>
        <dbReference type="ARBA" id="ARBA00022847"/>
    </source>
</evidence>
<feature type="transmembrane region" description="Helical" evidence="8">
    <location>
        <begin position="287"/>
        <end position="313"/>
    </location>
</feature>
<dbReference type="AlphaFoldDB" id="A0A9Y6JE29"/>
<feature type="transmembrane region" description="Helical" evidence="8">
    <location>
        <begin position="248"/>
        <end position="275"/>
    </location>
</feature>
<sequence>MEELLLPNVEEEVRSDNSSYAPGNAEKTMGDQMKTFLLKTVKGDLRTVKNFFKRNGLLTLSVISVITGCTLGFMLRGSQMSTQHQIYAIRPPTKITVSMAFYHLMSGLSSMESKACCRMGVLTVTYYLWTTFIAVVVGIFLVIIIKPGVGTEMESNRLGGGPVMTSADALLDLIRNMVPSNLIEATFQQYKTDLIPILKVPTKTIQPNFVYVIPDDNDPKGRMVYLELTPSPDVIYKTSPGSSQQMNVLGIVIFSATMGEYFPFGIIFLVAGKILDMQDPSTLGKKLGWYGVTVLTGLFVHGLVLLPLFYFLLTRKNPFSYIRGLLQALVIALATSSSSATLPITMKCLLENCHVDRQIARFVLPVGATINMDGTALYEAVAAIFIAQVNDYELDFGQLVTISITATAASIGAAGIPQAGLVTMVIVLTSVGLPPDDITLIVAIDWILDRFRTMINVLGDALAAGIIAHLCRKDFPLSTAGKPAPSYGTQTPHKNSNTVDVPMMEMHTHKDCTFDLTGDSVSQMNAHTVYYNICQV</sequence>
<dbReference type="PANTHER" id="PTHR11958">
    <property type="entry name" value="SODIUM/DICARBOXYLATE SYMPORTER-RELATED"/>
    <property type="match status" value="1"/>
</dbReference>
<reference evidence="10" key="1">
    <citation type="submission" date="2025-08" db="UniProtKB">
        <authorList>
            <consortium name="RefSeq"/>
        </authorList>
    </citation>
    <scope>IDENTIFICATION</scope>
</reference>
<dbReference type="SUPFAM" id="SSF118215">
    <property type="entry name" value="Proton glutamate symport protein"/>
    <property type="match status" value="1"/>
</dbReference>
<keyword evidence="2 8" id="KW-0813">Transport</keyword>
<evidence type="ECO:0000256" key="6">
    <source>
        <dbReference type="ARBA" id="ARBA00023136"/>
    </source>
</evidence>
<dbReference type="GO" id="GO:0015501">
    <property type="term" value="F:glutamate:sodium symporter activity"/>
    <property type="evidence" value="ECO:0007669"/>
    <property type="project" value="TreeGrafter"/>
</dbReference>
<feature type="transmembrane region" description="Helical" evidence="8">
    <location>
        <begin position="126"/>
        <end position="145"/>
    </location>
</feature>
<evidence type="ECO:0000313" key="10">
    <source>
        <dbReference type="RefSeq" id="XP_013766790.1"/>
    </source>
</evidence>
<comment type="similarity">
    <text evidence="8">Belongs to the dicarboxylate/amino acid:cation symporter (DAACS) (TC 2.A.23) family.</text>
</comment>
<evidence type="ECO:0000313" key="9">
    <source>
        <dbReference type="Proteomes" id="UP000695023"/>
    </source>
</evidence>
<dbReference type="PANTHER" id="PTHR11958:SF48">
    <property type="entry name" value="AMINO ACID TRANSPORTER"/>
    <property type="match status" value="1"/>
</dbReference>
<keyword evidence="9" id="KW-1185">Reference proteome</keyword>
<evidence type="ECO:0000256" key="1">
    <source>
        <dbReference type="ARBA" id="ARBA00004141"/>
    </source>
</evidence>
<dbReference type="CTD" id="570702"/>
<accession>A0A9Y6JE29</accession>
<evidence type="ECO:0000256" key="7">
    <source>
        <dbReference type="ARBA" id="ARBA00023180"/>
    </source>
</evidence>
<dbReference type="Proteomes" id="UP000695023">
    <property type="component" value="Unplaced"/>
</dbReference>
<feature type="transmembrane region" description="Helical" evidence="8">
    <location>
        <begin position="56"/>
        <end position="75"/>
    </location>
</feature>
<name>A0A9Y6JE29_9CICH</name>
<dbReference type="Gene3D" id="1.10.3860.10">
    <property type="entry name" value="Sodium:dicarboxylate symporter"/>
    <property type="match status" value="2"/>
</dbReference>
<keyword evidence="4 8" id="KW-0769">Symport</keyword>
<dbReference type="PRINTS" id="PR00173">
    <property type="entry name" value="EDTRNSPORT"/>
</dbReference>
<gene>
    <name evidence="10" type="primary">slc1a8a</name>
</gene>
<dbReference type="GO" id="GO:0005313">
    <property type="term" value="F:L-glutamate transmembrane transporter activity"/>
    <property type="evidence" value="ECO:0007669"/>
    <property type="project" value="TreeGrafter"/>
</dbReference>
<dbReference type="InterPro" id="IPR001991">
    <property type="entry name" value="Na-dicarboxylate_symporter"/>
</dbReference>
<dbReference type="GO" id="GO:0005886">
    <property type="term" value="C:plasma membrane"/>
    <property type="evidence" value="ECO:0007669"/>
    <property type="project" value="TreeGrafter"/>
</dbReference>
<dbReference type="InterPro" id="IPR050746">
    <property type="entry name" value="DAACS"/>
</dbReference>
<evidence type="ECO:0000256" key="5">
    <source>
        <dbReference type="ARBA" id="ARBA00022989"/>
    </source>
</evidence>
<dbReference type="Pfam" id="PF00375">
    <property type="entry name" value="SDF"/>
    <property type="match status" value="2"/>
</dbReference>
<protein>
    <recommendedName>
        <fullName evidence="8">Amino acid transporter</fullName>
    </recommendedName>
</protein>
<dbReference type="PROSITE" id="PS00714">
    <property type="entry name" value="NA_DICARBOXYL_SYMP_2"/>
    <property type="match status" value="1"/>
</dbReference>
<dbReference type="InterPro" id="IPR036458">
    <property type="entry name" value="Na:dicarbo_symporter_sf"/>
</dbReference>
<keyword evidence="6 8" id="KW-0472">Membrane</keyword>
<evidence type="ECO:0000256" key="3">
    <source>
        <dbReference type="ARBA" id="ARBA00022692"/>
    </source>
</evidence>
<keyword evidence="3 8" id="KW-0812">Transmembrane</keyword>
<dbReference type="RefSeq" id="XP_013766790.1">
    <property type="nucleotide sequence ID" value="XM_013911336.1"/>
</dbReference>
<dbReference type="GO" id="GO:0015175">
    <property type="term" value="F:neutral L-amino acid transmembrane transporter activity"/>
    <property type="evidence" value="ECO:0007669"/>
    <property type="project" value="TreeGrafter"/>
</dbReference>
<feature type="transmembrane region" description="Helical" evidence="8">
    <location>
        <begin position="325"/>
        <end position="346"/>
    </location>
</feature>
<comment type="subcellular location">
    <subcellularLocation>
        <location evidence="1 8">Membrane</location>
        <topology evidence="1 8">Multi-pass membrane protein</topology>
    </subcellularLocation>
</comment>
<proteinExistence type="inferred from homology"/>
<evidence type="ECO:0000256" key="8">
    <source>
        <dbReference type="RuleBase" id="RU361216"/>
    </source>
</evidence>
<evidence type="ECO:0000256" key="2">
    <source>
        <dbReference type="ARBA" id="ARBA00022448"/>
    </source>
</evidence>
<dbReference type="InterPro" id="IPR018107">
    <property type="entry name" value="Na-dicarboxylate_symporter_CS"/>
</dbReference>